<evidence type="ECO:0000313" key="2">
    <source>
        <dbReference type="Proteomes" id="UP001589734"/>
    </source>
</evidence>
<gene>
    <name evidence="1" type="ORF">ACFFLS_02960</name>
</gene>
<dbReference type="RefSeq" id="WP_379683287.1">
    <property type="nucleotide sequence ID" value="NZ_JBHLYW010000003.1"/>
</dbReference>
<reference evidence="1 2" key="1">
    <citation type="submission" date="2024-09" db="EMBL/GenBank/DDBJ databases">
        <authorList>
            <person name="Sun Q."/>
            <person name="Mori K."/>
        </authorList>
    </citation>
    <scope>NUCLEOTIDE SEQUENCE [LARGE SCALE GENOMIC DNA]</scope>
    <source>
        <strain evidence="1 2">CGMCC 1.12926</strain>
    </source>
</reference>
<proteinExistence type="predicted"/>
<accession>A0ABV6BMX4</accession>
<organism evidence="1 2">
    <name type="scientific">Flavobacterium procerum</name>
    <dbReference type="NCBI Taxonomy" id="1455569"/>
    <lineage>
        <taxon>Bacteria</taxon>
        <taxon>Pseudomonadati</taxon>
        <taxon>Bacteroidota</taxon>
        <taxon>Flavobacteriia</taxon>
        <taxon>Flavobacteriales</taxon>
        <taxon>Flavobacteriaceae</taxon>
        <taxon>Flavobacterium</taxon>
    </lineage>
</organism>
<evidence type="ECO:0000313" key="1">
    <source>
        <dbReference type="EMBL" id="MFC0075986.1"/>
    </source>
</evidence>
<name>A0ABV6BMX4_9FLAO</name>
<comment type="caution">
    <text evidence="1">The sequence shown here is derived from an EMBL/GenBank/DDBJ whole genome shotgun (WGS) entry which is preliminary data.</text>
</comment>
<sequence length="130" mass="15531">MFVVSGPDLQFKPVLSIWGSDINVRGWNLRSYLLNELREHLDIQVDVYDEEDQCYCTELINEVQAIFDEDYKFDENKNIPYWKELMLIWNSGWSNFGLKYPGQEGNGAFRIMKTYVPDDEENEQKRFQIF</sequence>
<dbReference type="EMBL" id="JBHLYW010000003">
    <property type="protein sequence ID" value="MFC0075986.1"/>
    <property type="molecule type" value="Genomic_DNA"/>
</dbReference>
<dbReference type="Proteomes" id="UP001589734">
    <property type="component" value="Unassembled WGS sequence"/>
</dbReference>
<protein>
    <submittedName>
        <fullName evidence="1">Uncharacterized protein</fullName>
    </submittedName>
</protein>
<keyword evidence="2" id="KW-1185">Reference proteome</keyword>